<organism evidence="1 2">
    <name type="scientific">Lactobacillus crispatus</name>
    <dbReference type="NCBI Taxonomy" id="47770"/>
    <lineage>
        <taxon>Bacteria</taxon>
        <taxon>Bacillati</taxon>
        <taxon>Bacillota</taxon>
        <taxon>Bacilli</taxon>
        <taxon>Lactobacillales</taxon>
        <taxon>Lactobacillaceae</taxon>
        <taxon>Lactobacillus</taxon>
    </lineage>
</organism>
<comment type="caution">
    <text evidence="1">The sequence shown here is derived from an EMBL/GenBank/DDBJ whole genome shotgun (WGS) entry which is preliminary data.</text>
</comment>
<gene>
    <name evidence="1" type="ORF">ABVC42_14780</name>
</gene>
<dbReference type="Proteomes" id="UP001434419">
    <property type="component" value="Unassembled WGS sequence"/>
</dbReference>
<evidence type="ECO:0008006" key="3">
    <source>
        <dbReference type="Google" id="ProtNLM"/>
    </source>
</evidence>
<accession>A0ABV2BCX3</accession>
<reference evidence="1" key="1">
    <citation type="submission" date="2024-06" db="EMBL/GenBank/DDBJ databases">
        <title>Vaginal Lactobacillus fatty acid response mechanisms reveal a metabolite-targeted strategy for bacterial vaginosis treatment.</title>
        <authorList>
            <person name="Zhu M."/>
            <person name="Blainey P.C."/>
            <person name="Bloom S.M."/>
            <person name="Kwon D.S."/>
        </authorList>
    </citation>
    <scope>NUCLEOTIDE SEQUENCE</scope>
    <source>
        <strain evidence="1">194_F1_1</strain>
    </source>
</reference>
<proteinExistence type="predicted"/>
<evidence type="ECO:0000313" key="2">
    <source>
        <dbReference type="Proteomes" id="UP001434419"/>
    </source>
</evidence>
<sequence>MKKIEFNLYDDVKKIDEPVAHFEENFQSKYWEPAAWYDSLNFEVSMQKIRDDTIILRIKLETVEDSNVLWSQSKTYDNAIECTLLTKKGKLKANKVRIVDKDLNQNEVEVSERLDDLNDTVASLNSCLKLLIKRVTGYVTKTQDFEHLVIKVGY</sequence>
<evidence type="ECO:0000313" key="1">
    <source>
        <dbReference type="EMBL" id="MES5151094.1"/>
    </source>
</evidence>
<dbReference type="EMBL" id="JBETVU010000013">
    <property type="protein sequence ID" value="MES5151094.1"/>
    <property type="molecule type" value="Genomic_DNA"/>
</dbReference>
<dbReference type="RefSeq" id="WP_353579862.1">
    <property type="nucleotide sequence ID" value="NZ_JBETVU010000013.1"/>
</dbReference>
<name>A0ABV2BCX3_9LACO</name>
<protein>
    <recommendedName>
        <fullName evidence="3">DUF1828 domain-containing protein</fullName>
    </recommendedName>
</protein>
<keyword evidence="2" id="KW-1185">Reference proteome</keyword>